<dbReference type="EMBL" id="NBSH01000010">
    <property type="protein sequence ID" value="ORX35724.1"/>
    <property type="molecule type" value="Genomic_DNA"/>
</dbReference>
<dbReference type="AlphaFoldDB" id="A0A1Y1UDY2"/>
<reference evidence="2 3" key="1">
    <citation type="submission" date="2017-03" db="EMBL/GenBank/DDBJ databases">
        <title>Widespread Adenine N6-methylation of Active Genes in Fungi.</title>
        <authorList>
            <consortium name="DOE Joint Genome Institute"/>
            <person name="Mondo S.J."/>
            <person name="Dannebaum R.O."/>
            <person name="Kuo R.C."/>
            <person name="Louie K.B."/>
            <person name="Bewick A.J."/>
            <person name="Labutti K."/>
            <person name="Haridas S."/>
            <person name="Kuo A."/>
            <person name="Salamov A."/>
            <person name="Ahrendt S.R."/>
            <person name="Lau R."/>
            <person name="Bowen B.P."/>
            <person name="Lipzen A."/>
            <person name="Sullivan W."/>
            <person name="Andreopoulos W.B."/>
            <person name="Clum A."/>
            <person name="Lindquist E."/>
            <person name="Daum C."/>
            <person name="Northen T.R."/>
            <person name="Ramamoorthy G."/>
            <person name="Schmitz R.J."/>
            <person name="Gryganskyi A."/>
            <person name="Culley D."/>
            <person name="Magnuson J."/>
            <person name="James T.Y."/>
            <person name="O'Malley M.A."/>
            <person name="Stajich J.E."/>
            <person name="Spatafora J.W."/>
            <person name="Visel A."/>
            <person name="Grigoriev I.V."/>
        </authorList>
    </citation>
    <scope>NUCLEOTIDE SEQUENCE [LARGE SCALE GENOMIC DNA]</scope>
    <source>
        <strain evidence="2 3">NRRL Y-17943</strain>
    </source>
</reference>
<dbReference type="InParanoid" id="A0A1Y1UDY2"/>
<accession>A0A1Y1UDY2</accession>
<keyword evidence="3" id="KW-1185">Reference proteome</keyword>
<dbReference type="GeneID" id="33558240"/>
<dbReference type="Proteomes" id="UP000193218">
    <property type="component" value="Unassembled WGS sequence"/>
</dbReference>
<evidence type="ECO:0000256" key="1">
    <source>
        <dbReference type="SAM" id="MobiDB-lite"/>
    </source>
</evidence>
<organism evidence="2 3">
    <name type="scientific">Kockovaella imperatae</name>
    <dbReference type="NCBI Taxonomy" id="4999"/>
    <lineage>
        <taxon>Eukaryota</taxon>
        <taxon>Fungi</taxon>
        <taxon>Dikarya</taxon>
        <taxon>Basidiomycota</taxon>
        <taxon>Agaricomycotina</taxon>
        <taxon>Tremellomycetes</taxon>
        <taxon>Tremellales</taxon>
        <taxon>Cuniculitremaceae</taxon>
        <taxon>Kockovaella</taxon>
    </lineage>
</organism>
<sequence>MVLLKDMIVRPNNNAEAFRLVYQILSQGSKTFQGVVREGINLRPPKGMVKEESSKTAGKTLQLLETGSKKAAASAAAVRAQLEAIRASQEDTKGITKKERLAILKAGVRRIPEDHPFRSGDHLKRVVLATLESQGLIAKRFIPITPATPMVPGESRFQWFLTQPPPKRWESKLSDDRRWDIKRHWKRLLEGEDPLKTFTSWKGTMNRRQEFASERAKDLGRVKRTEEEIWAWDGRDPDRTTPLQRLHLNKRNRKRKAKEERALVFERTANDAAKSAARIKAKGIEAKSRRPSKRSTRILPIR</sequence>
<evidence type="ECO:0000313" key="3">
    <source>
        <dbReference type="Proteomes" id="UP000193218"/>
    </source>
</evidence>
<gene>
    <name evidence="2" type="ORF">BD324DRAFT_631397</name>
</gene>
<dbReference type="RefSeq" id="XP_021869888.1">
    <property type="nucleotide sequence ID" value="XM_022016431.1"/>
</dbReference>
<comment type="caution">
    <text evidence="2">The sequence shown here is derived from an EMBL/GenBank/DDBJ whole genome shotgun (WGS) entry which is preliminary data.</text>
</comment>
<evidence type="ECO:0000313" key="2">
    <source>
        <dbReference type="EMBL" id="ORX35724.1"/>
    </source>
</evidence>
<feature type="region of interest" description="Disordered" evidence="1">
    <location>
        <begin position="272"/>
        <end position="302"/>
    </location>
</feature>
<proteinExistence type="predicted"/>
<name>A0A1Y1UDY2_9TREE</name>
<dbReference type="OrthoDB" id="2570610at2759"/>
<protein>
    <submittedName>
        <fullName evidence="2">Uncharacterized protein</fullName>
    </submittedName>
</protein>